<evidence type="ECO:0000256" key="1">
    <source>
        <dbReference type="SAM" id="MobiDB-lite"/>
    </source>
</evidence>
<dbReference type="Pfam" id="PF02221">
    <property type="entry name" value="E1_DerP2_DerF2"/>
    <property type="match status" value="1"/>
</dbReference>
<dbReference type="AlphaFoldDB" id="A0A5B7E9J0"/>
<evidence type="ECO:0000259" key="2">
    <source>
        <dbReference type="Pfam" id="PF02221"/>
    </source>
</evidence>
<dbReference type="EMBL" id="VSRR010002072">
    <property type="protein sequence ID" value="MPC29454.1"/>
    <property type="molecule type" value="Genomic_DNA"/>
</dbReference>
<gene>
    <name evidence="3" type="ORF">E2C01_022686</name>
</gene>
<sequence length="126" mass="14357">MKEQLKPREYNSSNVDSYVRWNSWMEVPLPEQQRDACDGEIACPVEEGQMTQFTYSLHIQNYWPRQDYHYTSQHIHADSLVNQPHLDSSLGGLACTTPCLAAAHSPPPPPQKAPQLHHFTNSLLSD</sequence>
<dbReference type="InterPro" id="IPR014756">
    <property type="entry name" value="Ig_E-set"/>
</dbReference>
<comment type="caution">
    <text evidence="3">The sequence shown here is derived from an EMBL/GenBank/DDBJ whole genome shotgun (WGS) entry which is preliminary data.</text>
</comment>
<proteinExistence type="predicted"/>
<organism evidence="3 4">
    <name type="scientific">Portunus trituberculatus</name>
    <name type="common">Swimming crab</name>
    <name type="synonym">Neptunus trituberculatus</name>
    <dbReference type="NCBI Taxonomy" id="210409"/>
    <lineage>
        <taxon>Eukaryota</taxon>
        <taxon>Metazoa</taxon>
        <taxon>Ecdysozoa</taxon>
        <taxon>Arthropoda</taxon>
        <taxon>Crustacea</taxon>
        <taxon>Multicrustacea</taxon>
        <taxon>Malacostraca</taxon>
        <taxon>Eumalacostraca</taxon>
        <taxon>Eucarida</taxon>
        <taxon>Decapoda</taxon>
        <taxon>Pleocyemata</taxon>
        <taxon>Brachyura</taxon>
        <taxon>Eubrachyura</taxon>
        <taxon>Portunoidea</taxon>
        <taxon>Portunidae</taxon>
        <taxon>Portuninae</taxon>
        <taxon>Portunus</taxon>
    </lineage>
</organism>
<dbReference type="SUPFAM" id="SSF81296">
    <property type="entry name" value="E set domains"/>
    <property type="match status" value="1"/>
</dbReference>
<feature type="domain" description="MD-2-related lipid-recognition" evidence="2">
    <location>
        <begin position="5"/>
        <end position="71"/>
    </location>
</feature>
<dbReference type="Proteomes" id="UP000324222">
    <property type="component" value="Unassembled WGS sequence"/>
</dbReference>
<accession>A0A5B7E9J0</accession>
<dbReference type="InterPro" id="IPR003172">
    <property type="entry name" value="ML_dom"/>
</dbReference>
<evidence type="ECO:0000313" key="4">
    <source>
        <dbReference type="Proteomes" id="UP000324222"/>
    </source>
</evidence>
<protein>
    <recommendedName>
        <fullName evidence="2">MD-2-related lipid-recognition domain-containing protein</fullName>
    </recommendedName>
</protein>
<evidence type="ECO:0000313" key="3">
    <source>
        <dbReference type="EMBL" id="MPC29454.1"/>
    </source>
</evidence>
<reference evidence="3 4" key="1">
    <citation type="submission" date="2019-05" db="EMBL/GenBank/DDBJ databases">
        <title>Another draft genome of Portunus trituberculatus and its Hox gene families provides insights of decapod evolution.</title>
        <authorList>
            <person name="Jeong J.-H."/>
            <person name="Song I."/>
            <person name="Kim S."/>
            <person name="Choi T."/>
            <person name="Kim D."/>
            <person name="Ryu S."/>
            <person name="Kim W."/>
        </authorList>
    </citation>
    <scope>NUCLEOTIDE SEQUENCE [LARGE SCALE GENOMIC DNA]</scope>
    <source>
        <tissue evidence="3">Muscle</tissue>
    </source>
</reference>
<feature type="region of interest" description="Disordered" evidence="1">
    <location>
        <begin position="103"/>
        <end position="126"/>
    </location>
</feature>
<keyword evidence="4" id="KW-1185">Reference proteome</keyword>
<dbReference type="Gene3D" id="2.60.40.770">
    <property type="match status" value="1"/>
</dbReference>
<name>A0A5B7E9J0_PORTR</name>